<dbReference type="InterPro" id="IPR003615">
    <property type="entry name" value="HNH_nuc"/>
</dbReference>
<feature type="domain" description="HNH nuclease" evidence="1">
    <location>
        <begin position="100"/>
        <end position="145"/>
    </location>
</feature>
<dbReference type="GO" id="GO:0004519">
    <property type="term" value="F:endonuclease activity"/>
    <property type="evidence" value="ECO:0007669"/>
    <property type="project" value="UniProtKB-KW"/>
</dbReference>
<dbReference type="EMBL" id="JACBKA010000023">
    <property type="protein sequence ID" value="NYA27900.1"/>
    <property type="molecule type" value="Genomic_DNA"/>
</dbReference>
<keyword evidence="2" id="KW-0255">Endonuclease</keyword>
<evidence type="ECO:0000313" key="3">
    <source>
        <dbReference type="Proteomes" id="UP000590599"/>
    </source>
</evidence>
<keyword evidence="2" id="KW-0540">Nuclease</keyword>
<name>A0A852PTX3_HAEHA</name>
<dbReference type="Pfam" id="PF13391">
    <property type="entry name" value="HNH_2"/>
    <property type="match status" value="1"/>
</dbReference>
<organism evidence="2 3">
    <name type="scientific">Haemophilus haemolyticus</name>
    <dbReference type="NCBI Taxonomy" id="726"/>
    <lineage>
        <taxon>Bacteria</taxon>
        <taxon>Pseudomonadati</taxon>
        <taxon>Pseudomonadota</taxon>
        <taxon>Gammaproteobacteria</taxon>
        <taxon>Pasteurellales</taxon>
        <taxon>Pasteurellaceae</taxon>
        <taxon>Haemophilus</taxon>
    </lineage>
</organism>
<protein>
    <submittedName>
        <fullName evidence="2">HNH endonuclease</fullName>
    </submittedName>
</protein>
<gene>
    <name evidence="2" type="ORF">HZI69_08665</name>
</gene>
<accession>A0A852PTX3</accession>
<reference evidence="2 3" key="1">
    <citation type="submission" date="2020-07" db="EMBL/GenBank/DDBJ databases">
        <title>Genus Haemophilus, Bergeys manual.</title>
        <authorList>
            <person name="Noerskov-Lauritsen N."/>
        </authorList>
    </citation>
    <scope>NUCLEOTIDE SEQUENCE [LARGE SCALE GENOMIC DNA]</scope>
    <source>
        <strain evidence="2 3">CCUG30047</strain>
    </source>
</reference>
<keyword evidence="2" id="KW-0378">Hydrolase</keyword>
<dbReference type="AlphaFoldDB" id="A0A852PTX3"/>
<dbReference type="RefSeq" id="WP_179228030.1">
    <property type="nucleotide sequence ID" value="NZ_JACBKA010000023.1"/>
</dbReference>
<proteinExistence type="predicted"/>
<sequence length="274" mass="32801">MIIYPKYPNDIYELEKIQNLLDKIPLYENKLQYLIHLVDQLISKVDRDMINPYLYPKDIGDIITKSFFVDIENKPHYKSAIDVFIDIRKYGVVKNRNISCEICGENRTIDKCHIVPRRLKGADHDKNYLYLCPTHHRLFDRFMLSKDEWCRIDWSDKFEISQKYALLTIYELHCRFWNNCSGYTRLEVPEDITEEFTLYLIDIVSECLPLGVGVYEKNFFSLLEDDSIPLMKIFIKVLIKNKVIFKFKNGKKNILLLQEDPKLLFQRNPNFFYI</sequence>
<evidence type="ECO:0000259" key="1">
    <source>
        <dbReference type="Pfam" id="PF13391"/>
    </source>
</evidence>
<comment type="caution">
    <text evidence="2">The sequence shown here is derived from an EMBL/GenBank/DDBJ whole genome shotgun (WGS) entry which is preliminary data.</text>
</comment>
<dbReference type="Proteomes" id="UP000590599">
    <property type="component" value="Unassembled WGS sequence"/>
</dbReference>
<dbReference type="CDD" id="cd00085">
    <property type="entry name" value="HNHc"/>
    <property type="match status" value="1"/>
</dbReference>
<evidence type="ECO:0000313" key="2">
    <source>
        <dbReference type="EMBL" id="NYA27900.1"/>
    </source>
</evidence>